<evidence type="ECO:0000256" key="3">
    <source>
        <dbReference type="ARBA" id="ARBA00022692"/>
    </source>
</evidence>
<evidence type="ECO:0000256" key="5">
    <source>
        <dbReference type="ARBA" id="ARBA00023136"/>
    </source>
</evidence>
<keyword evidence="4 6" id="KW-1133">Transmembrane helix</keyword>
<dbReference type="AlphaFoldDB" id="A0A3P1WW92"/>
<proteinExistence type="inferred from homology"/>
<dbReference type="SUPFAM" id="SSF161098">
    <property type="entry name" value="MetI-like"/>
    <property type="match status" value="1"/>
</dbReference>
<dbReference type="GO" id="GO:0016020">
    <property type="term" value="C:membrane"/>
    <property type="evidence" value="ECO:0007669"/>
    <property type="project" value="UniProtKB-SubCell"/>
</dbReference>
<dbReference type="InterPro" id="IPR035906">
    <property type="entry name" value="MetI-like_sf"/>
</dbReference>
<organism evidence="8 9">
    <name type="scientific">Arachnia propionica</name>
    <dbReference type="NCBI Taxonomy" id="1750"/>
    <lineage>
        <taxon>Bacteria</taxon>
        <taxon>Bacillati</taxon>
        <taxon>Actinomycetota</taxon>
        <taxon>Actinomycetes</taxon>
        <taxon>Propionibacteriales</taxon>
        <taxon>Propionibacteriaceae</taxon>
        <taxon>Arachnia</taxon>
    </lineage>
</organism>
<evidence type="ECO:0000256" key="2">
    <source>
        <dbReference type="ARBA" id="ARBA00006068"/>
    </source>
</evidence>
<dbReference type="Proteomes" id="UP000280935">
    <property type="component" value="Unassembled WGS sequence"/>
</dbReference>
<feature type="transmembrane region" description="Helical" evidence="6">
    <location>
        <begin position="26"/>
        <end position="45"/>
    </location>
</feature>
<name>A0A3P1WW92_9ACTN</name>
<evidence type="ECO:0000313" key="9">
    <source>
        <dbReference type="Proteomes" id="UP000280935"/>
    </source>
</evidence>
<evidence type="ECO:0000256" key="4">
    <source>
        <dbReference type="ARBA" id="ARBA00022989"/>
    </source>
</evidence>
<dbReference type="OrthoDB" id="4865223at2"/>
<comment type="similarity">
    <text evidence="2">Belongs to the LytR/CpsA/Psr (LCP) family.</text>
</comment>
<keyword evidence="3 6" id="KW-0812">Transmembrane</keyword>
<dbReference type="NCBIfam" id="TIGR00350">
    <property type="entry name" value="lytR_cpsA_psr"/>
    <property type="match status" value="1"/>
</dbReference>
<dbReference type="InterPro" id="IPR050922">
    <property type="entry name" value="LytR/CpsA/Psr_CW_biosynth"/>
</dbReference>
<comment type="caution">
    <text evidence="8">The sequence shown here is derived from an EMBL/GenBank/DDBJ whole genome shotgun (WGS) entry which is preliminary data.</text>
</comment>
<dbReference type="Gene3D" id="1.10.3720.10">
    <property type="entry name" value="MetI-like"/>
    <property type="match status" value="1"/>
</dbReference>
<dbReference type="PANTHER" id="PTHR33392">
    <property type="entry name" value="POLYISOPRENYL-TEICHOIC ACID--PEPTIDOGLYCAN TEICHOIC ACID TRANSFERASE TAGU"/>
    <property type="match status" value="1"/>
</dbReference>
<feature type="domain" description="Cell envelope-related transcriptional attenuator" evidence="7">
    <location>
        <begin position="233"/>
        <end position="383"/>
    </location>
</feature>
<evidence type="ECO:0000313" key="8">
    <source>
        <dbReference type="EMBL" id="RRD50306.1"/>
    </source>
</evidence>
<feature type="transmembrane region" description="Helical" evidence="6">
    <location>
        <begin position="165"/>
        <end position="188"/>
    </location>
</feature>
<dbReference type="Gene3D" id="3.40.630.190">
    <property type="entry name" value="LCP protein"/>
    <property type="match status" value="1"/>
</dbReference>
<dbReference type="PANTHER" id="PTHR33392:SF6">
    <property type="entry name" value="POLYISOPRENYL-TEICHOIC ACID--PEPTIDOGLYCAN TEICHOIC ACID TRANSFERASE TAGU"/>
    <property type="match status" value="1"/>
</dbReference>
<dbReference type="InterPro" id="IPR004474">
    <property type="entry name" value="LytR_CpsA_psr"/>
</dbReference>
<gene>
    <name evidence="8" type="ORF">EII35_04960</name>
</gene>
<evidence type="ECO:0000256" key="6">
    <source>
        <dbReference type="SAM" id="Phobius"/>
    </source>
</evidence>
<reference evidence="8 9" key="1">
    <citation type="submission" date="2018-11" db="EMBL/GenBank/DDBJ databases">
        <title>Genomes From Bacteria Associated with the Canine Oral Cavity: a Test Case for Automated Genome-Based Taxonomic Assignment.</title>
        <authorList>
            <person name="Coil D.A."/>
            <person name="Jospin G."/>
            <person name="Darling A.E."/>
            <person name="Wallis C."/>
            <person name="Davis I.J."/>
            <person name="Harris S."/>
            <person name="Eisen J.A."/>
            <person name="Holcombe L.J."/>
            <person name="O'Flynn C."/>
        </authorList>
    </citation>
    <scope>NUCLEOTIDE SEQUENCE [LARGE SCALE GENOMIC DNA]</scope>
    <source>
        <strain evidence="8 9">OH2822_COT-296</strain>
    </source>
</reference>
<sequence length="457" mass="48388">MRKVKDWGSGLLLEKGVTGEGVFRSIYLFPMAVSFIASGIVWRVGGARPGAGALDRPAGLGPAFVVTLIWQFTSAWNDFLFTLFLTNRNTGPVTQALMELASAQNPDYAWTMAGVLIASLPTLLVHIVLGKYFIRGLMSVGPEVDGGGRSTGYHAGVRRRRWVKILLGVLAATVALAVAAALGTLAWVNSSLLRVQVSLPDRGGVWLIVGIDDRAAADDQILQDTGTGEPGARADVLLLARVEGGALQLLSVDRRVVVVDASGTPARLGASWLDGPQRTVDLFCQGLGVGVGHLVQVDFGGLVEVVDALGGVEVHLDHALRDEPAHLTLEAGTQRVDGRTALALVRSRQGQLLVDGQWRAEDRGMQGRQQRTGMVLGAVMKAMRESAPGLQWAAADAARRRIALDPGTGVQDILGLRGLTPTSEVLVTKPAAEDDLTADLAPEGERQLDAFRGGKCA</sequence>
<keyword evidence="5 6" id="KW-0472">Membrane</keyword>
<evidence type="ECO:0000256" key="1">
    <source>
        <dbReference type="ARBA" id="ARBA00004141"/>
    </source>
</evidence>
<protein>
    <recommendedName>
        <fullName evidence="7">Cell envelope-related transcriptional attenuator domain-containing protein</fullName>
    </recommendedName>
</protein>
<dbReference type="Pfam" id="PF03816">
    <property type="entry name" value="LytR_cpsA_psr"/>
    <property type="match status" value="1"/>
</dbReference>
<comment type="subcellular location">
    <subcellularLocation>
        <location evidence="1">Membrane</location>
        <topology evidence="1">Multi-pass membrane protein</topology>
    </subcellularLocation>
</comment>
<feature type="transmembrane region" description="Helical" evidence="6">
    <location>
        <begin position="108"/>
        <end position="129"/>
    </location>
</feature>
<evidence type="ECO:0000259" key="7">
    <source>
        <dbReference type="Pfam" id="PF03816"/>
    </source>
</evidence>
<dbReference type="EMBL" id="RQYT01000007">
    <property type="protein sequence ID" value="RRD50306.1"/>
    <property type="molecule type" value="Genomic_DNA"/>
</dbReference>
<accession>A0A3P1WW92</accession>